<organism evidence="2 3">
    <name type="scientific">Loigolactobacillus jiayinensis</name>
    <dbReference type="NCBI Taxonomy" id="2486016"/>
    <lineage>
        <taxon>Bacteria</taxon>
        <taxon>Bacillati</taxon>
        <taxon>Bacillota</taxon>
        <taxon>Bacilli</taxon>
        <taxon>Lactobacillales</taxon>
        <taxon>Lactobacillaceae</taxon>
        <taxon>Loigolactobacillus</taxon>
    </lineage>
</organism>
<feature type="transmembrane region" description="Helical" evidence="1">
    <location>
        <begin position="99"/>
        <end position="117"/>
    </location>
</feature>
<keyword evidence="1" id="KW-0812">Transmembrane</keyword>
<feature type="transmembrane region" description="Helical" evidence="1">
    <location>
        <begin position="69"/>
        <end position="90"/>
    </location>
</feature>
<reference evidence="3" key="1">
    <citation type="journal article" date="2019" name="Int. J. Syst. Evol. Microbiol.">
        <title>The Global Catalogue of Microorganisms (GCM) 10K type strain sequencing project: providing services to taxonomists for standard genome sequencing and annotation.</title>
        <authorList>
            <consortium name="The Broad Institute Genomics Platform"/>
            <consortium name="The Broad Institute Genome Sequencing Center for Infectious Disease"/>
            <person name="Wu L."/>
            <person name="Ma J."/>
        </authorList>
    </citation>
    <scope>NUCLEOTIDE SEQUENCE [LARGE SCALE GENOMIC DNA]</scope>
    <source>
        <strain evidence="3">CCM 8904</strain>
    </source>
</reference>
<keyword evidence="1" id="KW-0472">Membrane</keyword>
<keyword evidence="3" id="KW-1185">Reference proteome</keyword>
<evidence type="ECO:0000313" key="3">
    <source>
        <dbReference type="Proteomes" id="UP001596289"/>
    </source>
</evidence>
<sequence length="171" mass="19285">MLRDYLMSAAIFSLFSFVWFGWAQETLAQKWRWPVAIASGIAFLIACYSGYLSYHHWHQASALTNQLNYYGYLIFVVVELILAGGGAFLLSKKQQSANIAPWISLVVGSHFIALQFVFRDPSFYILAALMIGISIYTLCRRMAAKSALVGVGNGIILLSFAIYNLSRFWLY</sequence>
<accession>A0ABW1RAR3</accession>
<name>A0ABW1RAR3_9LACO</name>
<evidence type="ECO:0000256" key="1">
    <source>
        <dbReference type="SAM" id="Phobius"/>
    </source>
</evidence>
<gene>
    <name evidence="2" type="ORF">ACFQGP_04420</name>
</gene>
<protein>
    <submittedName>
        <fullName evidence="2">Uncharacterized protein</fullName>
    </submittedName>
</protein>
<dbReference type="RefSeq" id="WP_125551082.1">
    <property type="nucleotide sequence ID" value="NZ_JBHSSL010000025.1"/>
</dbReference>
<dbReference type="EMBL" id="JBHSSL010000025">
    <property type="protein sequence ID" value="MFC6169823.1"/>
    <property type="molecule type" value="Genomic_DNA"/>
</dbReference>
<evidence type="ECO:0000313" key="2">
    <source>
        <dbReference type="EMBL" id="MFC6169823.1"/>
    </source>
</evidence>
<feature type="transmembrane region" description="Helical" evidence="1">
    <location>
        <begin position="123"/>
        <end position="139"/>
    </location>
</feature>
<keyword evidence="1" id="KW-1133">Transmembrane helix</keyword>
<feature type="transmembrane region" description="Helical" evidence="1">
    <location>
        <begin position="146"/>
        <end position="165"/>
    </location>
</feature>
<proteinExistence type="predicted"/>
<comment type="caution">
    <text evidence="2">The sequence shown here is derived from an EMBL/GenBank/DDBJ whole genome shotgun (WGS) entry which is preliminary data.</text>
</comment>
<feature type="transmembrane region" description="Helical" evidence="1">
    <location>
        <begin position="6"/>
        <end position="23"/>
    </location>
</feature>
<dbReference type="Proteomes" id="UP001596289">
    <property type="component" value="Unassembled WGS sequence"/>
</dbReference>
<feature type="transmembrane region" description="Helical" evidence="1">
    <location>
        <begin position="35"/>
        <end position="57"/>
    </location>
</feature>